<protein>
    <submittedName>
        <fullName evidence="2">Putative membrane protease yugP</fullName>
        <ecNumber evidence="2">3.4.24.-</ecNumber>
    </submittedName>
</protein>
<proteinExistence type="predicted"/>
<dbReference type="PANTHER" id="PTHR36434:SF1">
    <property type="entry name" value="MEMBRANE PROTEASE YUGP-RELATED"/>
    <property type="match status" value="1"/>
</dbReference>
<accession>I4EK90</accession>
<dbReference type="Proteomes" id="UP000004221">
    <property type="component" value="Unassembled WGS sequence"/>
</dbReference>
<evidence type="ECO:0000313" key="2">
    <source>
        <dbReference type="EMBL" id="CCF85102.1"/>
    </source>
</evidence>
<keyword evidence="2" id="KW-0645">Protease</keyword>
<keyword evidence="2" id="KW-0378">Hydrolase</keyword>
<dbReference type="EC" id="3.4.24.-" evidence="2"/>
<dbReference type="GO" id="GO:0006508">
    <property type="term" value="P:proteolysis"/>
    <property type="evidence" value="ECO:0007669"/>
    <property type="project" value="UniProtKB-KW"/>
</dbReference>
<feature type="transmembrane region" description="Helical" evidence="1">
    <location>
        <begin position="119"/>
        <end position="141"/>
    </location>
</feature>
<feature type="transmembrane region" description="Helical" evidence="1">
    <location>
        <begin position="6"/>
        <end position="22"/>
    </location>
</feature>
<organism evidence="2 3">
    <name type="scientific">Nitrolancea hollandica Lb</name>
    <dbReference type="NCBI Taxonomy" id="1129897"/>
    <lineage>
        <taxon>Bacteria</taxon>
        <taxon>Pseudomonadati</taxon>
        <taxon>Thermomicrobiota</taxon>
        <taxon>Thermomicrobia</taxon>
        <taxon>Sphaerobacterales</taxon>
        <taxon>Sphaerobacterineae</taxon>
        <taxon>Sphaerobacteraceae</taxon>
        <taxon>Nitrolancea</taxon>
    </lineage>
</organism>
<dbReference type="AlphaFoldDB" id="I4EK90"/>
<feature type="transmembrane region" description="Helical" evidence="1">
    <location>
        <begin position="147"/>
        <end position="167"/>
    </location>
</feature>
<dbReference type="GO" id="GO:0008233">
    <property type="term" value="F:peptidase activity"/>
    <property type="evidence" value="ECO:0007669"/>
    <property type="project" value="UniProtKB-KW"/>
</dbReference>
<gene>
    <name evidence="2" type="primary">yugP</name>
    <name evidence="2" type="ORF">NITHO_4480003</name>
</gene>
<dbReference type="RefSeq" id="WP_008479766.1">
    <property type="nucleotide sequence ID" value="NZ_CAGS01000388.1"/>
</dbReference>
<keyword evidence="3" id="KW-1185">Reference proteome</keyword>
<keyword evidence="1" id="KW-1133">Transmembrane helix</keyword>
<dbReference type="Pfam" id="PF04298">
    <property type="entry name" value="Zn_peptidase_2"/>
    <property type="match status" value="1"/>
</dbReference>
<dbReference type="OrthoDB" id="9784298at2"/>
<comment type="caution">
    <text evidence="2">The sequence shown here is derived from an EMBL/GenBank/DDBJ whole genome shotgun (WGS) entry which is preliminary data.</text>
</comment>
<keyword evidence="1" id="KW-0472">Membrane</keyword>
<dbReference type="PANTHER" id="PTHR36434">
    <property type="entry name" value="MEMBRANE PROTEASE YUGP-RELATED"/>
    <property type="match status" value="1"/>
</dbReference>
<sequence>MFFDPLYIIMMVPTIILVLWAQNRVKGTFRKFGQIPNQQRLSGAEVARMILNANGLSGVPVEAVQGELTDHYDPRSRTLRLSEPVYSSRSVAALGIAAHETGHALQHAEGYAPLQFRSALVPVASIGSNLGWIMVLAGILIGATGLAWLGVAFFAAGTLFALVTLPVEFNASSRAMAQLTSMGMVDRTEYDQNKKVLSAAAWTYIAGFAAALVQLLYYIMLVTGMSRRD</sequence>
<reference evidence="2 3" key="1">
    <citation type="journal article" date="2012" name="ISME J.">
        <title>Nitrification expanded: discovery, physiology and genomics of a nitrite-oxidizing bacterium from the phylum Chloroflexi.</title>
        <authorList>
            <person name="Sorokin D.Y."/>
            <person name="Lucker S."/>
            <person name="Vejmelkova D."/>
            <person name="Kostrikina N.A."/>
            <person name="Kleerebezem R."/>
            <person name="Rijpstra W.I."/>
            <person name="Damste J.S."/>
            <person name="Le Paslier D."/>
            <person name="Muyzer G."/>
            <person name="Wagner M."/>
            <person name="van Loosdrecht M.C."/>
            <person name="Daims H."/>
        </authorList>
    </citation>
    <scope>NUCLEOTIDE SEQUENCE [LARGE SCALE GENOMIC DNA]</scope>
    <source>
        <strain evidence="3">none</strain>
    </source>
</reference>
<keyword evidence="1" id="KW-0812">Transmembrane</keyword>
<name>I4EK90_9BACT</name>
<feature type="transmembrane region" description="Helical" evidence="1">
    <location>
        <begin position="196"/>
        <end position="220"/>
    </location>
</feature>
<evidence type="ECO:0000313" key="3">
    <source>
        <dbReference type="Proteomes" id="UP000004221"/>
    </source>
</evidence>
<dbReference type="InterPro" id="IPR007395">
    <property type="entry name" value="Zn_peptidase_2"/>
</dbReference>
<evidence type="ECO:0000256" key="1">
    <source>
        <dbReference type="SAM" id="Phobius"/>
    </source>
</evidence>
<dbReference type="EMBL" id="CAGS01000388">
    <property type="protein sequence ID" value="CCF85102.1"/>
    <property type="molecule type" value="Genomic_DNA"/>
</dbReference>